<feature type="site" description="Essential for prephenate dehydratase activity" evidence="9">
    <location>
        <position position="178"/>
    </location>
</feature>
<dbReference type="InterPro" id="IPR008242">
    <property type="entry name" value="Chor_mutase/pphenate_deHydtase"/>
</dbReference>
<evidence type="ECO:0000313" key="12">
    <source>
        <dbReference type="EMBL" id="ROR65214.1"/>
    </source>
</evidence>
<evidence type="ECO:0000256" key="2">
    <source>
        <dbReference type="ARBA" id="ARBA00013147"/>
    </source>
</evidence>
<evidence type="ECO:0000256" key="1">
    <source>
        <dbReference type="ARBA" id="ARBA00004741"/>
    </source>
</evidence>
<dbReference type="PROSITE" id="PS51671">
    <property type="entry name" value="ACT"/>
    <property type="match status" value="1"/>
</dbReference>
<dbReference type="CDD" id="cd13632">
    <property type="entry name" value="PBP2_Aa-PDT_like"/>
    <property type="match status" value="1"/>
</dbReference>
<dbReference type="Proteomes" id="UP000275456">
    <property type="component" value="Unassembled WGS sequence"/>
</dbReference>
<keyword evidence="7" id="KW-0456">Lyase</keyword>
<dbReference type="SUPFAM" id="SSF55021">
    <property type="entry name" value="ACT-like"/>
    <property type="match status" value="1"/>
</dbReference>
<dbReference type="InterPro" id="IPR002912">
    <property type="entry name" value="ACT_dom"/>
</dbReference>
<evidence type="ECO:0000256" key="5">
    <source>
        <dbReference type="ARBA" id="ARBA00023141"/>
    </source>
</evidence>
<dbReference type="PANTHER" id="PTHR21022">
    <property type="entry name" value="PREPHENATE DEHYDRATASE P PROTEIN"/>
    <property type="match status" value="1"/>
</dbReference>
<organism evidence="12 13">
    <name type="scientific">Agrococcus jenensis</name>
    <dbReference type="NCBI Taxonomy" id="46353"/>
    <lineage>
        <taxon>Bacteria</taxon>
        <taxon>Bacillati</taxon>
        <taxon>Actinomycetota</taxon>
        <taxon>Actinomycetes</taxon>
        <taxon>Micrococcales</taxon>
        <taxon>Microbacteriaceae</taxon>
        <taxon>Agrococcus</taxon>
    </lineage>
</organism>
<dbReference type="AlphaFoldDB" id="A0A3N2AQ98"/>
<keyword evidence="13" id="KW-1185">Reference proteome</keyword>
<protein>
    <recommendedName>
        <fullName evidence="3">Prephenate dehydratase</fullName>
        <ecNumber evidence="2">4.2.1.51</ecNumber>
    </recommendedName>
</protein>
<comment type="caution">
    <text evidence="12">The sequence shown here is derived from an EMBL/GenBank/DDBJ whole genome shotgun (WGS) entry which is preliminary data.</text>
</comment>
<comment type="catalytic activity">
    <reaction evidence="8">
        <text>prephenate + H(+) = 3-phenylpyruvate + CO2 + H2O</text>
        <dbReference type="Rhea" id="RHEA:21648"/>
        <dbReference type="ChEBI" id="CHEBI:15377"/>
        <dbReference type="ChEBI" id="CHEBI:15378"/>
        <dbReference type="ChEBI" id="CHEBI:16526"/>
        <dbReference type="ChEBI" id="CHEBI:18005"/>
        <dbReference type="ChEBI" id="CHEBI:29934"/>
        <dbReference type="EC" id="4.2.1.51"/>
    </reaction>
</comment>
<dbReference type="OrthoDB" id="9802281at2"/>
<evidence type="ECO:0000256" key="6">
    <source>
        <dbReference type="ARBA" id="ARBA00023222"/>
    </source>
</evidence>
<keyword evidence="6" id="KW-0584">Phenylalanine biosynthesis</keyword>
<evidence type="ECO:0000256" key="3">
    <source>
        <dbReference type="ARBA" id="ARBA00021872"/>
    </source>
</evidence>
<dbReference type="Pfam" id="PF00800">
    <property type="entry name" value="PDT"/>
    <property type="match status" value="1"/>
</dbReference>
<sequence>MVQPRVVTFLGPRGTFTEAALEQVPGLETTERVPVANVAEALSAVSEGRSDAAMIAIENSIEGGVTAAQDALAATPGIRILSEHVVSVNFSLVAPAGTRIEDVRVVAAHPVAWAQCSGWLQRELPGRAHLPAASNVTAAADLTTGTAQAALSTPTIGHWVDGLDVLADRIGDNPDAVTRFLFVGRAGEAGEPTGADKTSLVVELPSDEPGVLLDMLEQFATRGVNLSLIQSRPIGDRLGRYRFVIDADGHIRDERVADALLGLARFSPSVTFLGSYPRADQQHIRVERRYSDRSFEDARDWLRGLIAGEPGARSAD</sequence>
<keyword evidence="5" id="KW-0057">Aromatic amino acid biosynthesis</keyword>
<dbReference type="GO" id="GO:0004664">
    <property type="term" value="F:prephenate dehydratase activity"/>
    <property type="evidence" value="ECO:0007669"/>
    <property type="project" value="UniProtKB-EC"/>
</dbReference>
<feature type="domain" description="Prephenate dehydratase" evidence="10">
    <location>
        <begin position="6"/>
        <end position="185"/>
    </location>
</feature>
<name>A0A3N2AQ98_9MICO</name>
<gene>
    <name evidence="12" type="ORF">EDD26_0579</name>
</gene>
<dbReference type="NCBIfam" id="NF008865">
    <property type="entry name" value="PRK11898.1"/>
    <property type="match status" value="1"/>
</dbReference>
<evidence type="ECO:0000256" key="9">
    <source>
        <dbReference type="PIRSR" id="PIRSR001500-2"/>
    </source>
</evidence>
<dbReference type="CDD" id="cd04905">
    <property type="entry name" value="ACT_CM-PDT"/>
    <property type="match status" value="1"/>
</dbReference>
<feature type="domain" description="ACT" evidence="11">
    <location>
        <begin position="200"/>
        <end position="277"/>
    </location>
</feature>
<accession>A0A3N2AQ98</accession>
<dbReference type="SUPFAM" id="SSF53850">
    <property type="entry name" value="Periplasmic binding protein-like II"/>
    <property type="match status" value="1"/>
</dbReference>
<dbReference type="EC" id="4.2.1.51" evidence="2"/>
<keyword evidence="4" id="KW-0028">Amino-acid biosynthesis</keyword>
<comment type="pathway">
    <text evidence="1">Amino-acid biosynthesis; L-phenylalanine biosynthesis; phenylpyruvate from prephenate: step 1/1.</text>
</comment>
<evidence type="ECO:0000259" key="11">
    <source>
        <dbReference type="PROSITE" id="PS51671"/>
    </source>
</evidence>
<dbReference type="Pfam" id="PF01842">
    <property type="entry name" value="ACT"/>
    <property type="match status" value="1"/>
</dbReference>
<dbReference type="Gene3D" id="3.40.190.10">
    <property type="entry name" value="Periplasmic binding protein-like II"/>
    <property type="match status" value="2"/>
</dbReference>
<dbReference type="GO" id="GO:0009094">
    <property type="term" value="P:L-phenylalanine biosynthetic process"/>
    <property type="evidence" value="ECO:0007669"/>
    <property type="project" value="UniProtKB-UniPathway"/>
</dbReference>
<dbReference type="FunFam" id="3.30.70.260:FF:000012">
    <property type="entry name" value="Prephenate dehydratase"/>
    <property type="match status" value="1"/>
</dbReference>
<dbReference type="GO" id="GO:0005737">
    <property type="term" value="C:cytoplasm"/>
    <property type="evidence" value="ECO:0007669"/>
    <property type="project" value="TreeGrafter"/>
</dbReference>
<proteinExistence type="predicted"/>
<dbReference type="UniPathway" id="UPA00121">
    <property type="reaction ID" value="UER00345"/>
</dbReference>
<dbReference type="EMBL" id="RKHJ01000001">
    <property type="protein sequence ID" value="ROR65214.1"/>
    <property type="molecule type" value="Genomic_DNA"/>
</dbReference>
<dbReference type="RefSeq" id="WP_123696327.1">
    <property type="nucleotide sequence ID" value="NZ_RKHJ01000001.1"/>
</dbReference>
<evidence type="ECO:0000313" key="13">
    <source>
        <dbReference type="Proteomes" id="UP000275456"/>
    </source>
</evidence>
<dbReference type="PIRSF" id="PIRSF001500">
    <property type="entry name" value="Chor_mut_pdt_Ppr"/>
    <property type="match status" value="1"/>
</dbReference>
<evidence type="ECO:0000256" key="7">
    <source>
        <dbReference type="ARBA" id="ARBA00023239"/>
    </source>
</evidence>
<dbReference type="InterPro" id="IPR001086">
    <property type="entry name" value="Preph_deHydtase"/>
</dbReference>
<dbReference type="InterPro" id="IPR045865">
    <property type="entry name" value="ACT-like_dom_sf"/>
</dbReference>
<dbReference type="PROSITE" id="PS51171">
    <property type="entry name" value="PREPHENATE_DEHYDR_3"/>
    <property type="match status" value="1"/>
</dbReference>
<dbReference type="Gene3D" id="3.30.70.260">
    <property type="match status" value="1"/>
</dbReference>
<evidence type="ECO:0000256" key="8">
    <source>
        <dbReference type="ARBA" id="ARBA00047848"/>
    </source>
</evidence>
<reference evidence="12 13" key="1">
    <citation type="submission" date="2018-11" db="EMBL/GenBank/DDBJ databases">
        <title>Sequencing the genomes of 1000 actinobacteria strains.</title>
        <authorList>
            <person name="Klenk H.-P."/>
        </authorList>
    </citation>
    <scope>NUCLEOTIDE SEQUENCE [LARGE SCALE GENOMIC DNA]</scope>
    <source>
        <strain evidence="12 13">DSM 9580</strain>
    </source>
</reference>
<evidence type="ECO:0000259" key="10">
    <source>
        <dbReference type="PROSITE" id="PS51171"/>
    </source>
</evidence>
<evidence type="ECO:0000256" key="4">
    <source>
        <dbReference type="ARBA" id="ARBA00022605"/>
    </source>
</evidence>
<dbReference type="PANTHER" id="PTHR21022:SF19">
    <property type="entry name" value="PREPHENATE DEHYDRATASE-RELATED"/>
    <property type="match status" value="1"/>
</dbReference>